<evidence type="ECO:0000256" key="1">
    <source>
        <dbReference type="SAM" id="MobiDB-lite"/>
    </source>
</evidence>
<organism evidence="3 4">
    <name type="scientific">Caerostris extrusa</name>
    <name type="common">Bark spider</name>
    <name type="synonym">Caerostris bankana</name>
    <dbReference type="NCBI Taxonomy" id="172846"/>
    <lineage>
        <taxon>Eukaryota</taxon>
        <taxon>Metazoa</taxon>
        <taxon>Ecdysozoa</taxon>
        <taxon>Arthropoda</taxon>
        <taxon>Chelicerata</taxon>
        <taxon>Arachnida</taxon>
        <taxon>Araneae</taxon>
        <taxon>Araneomorphae</taxon>
        <taxon>Entelegynae</taxon>
        <taxon>Araneoidea</taxon>
        <taxon>Araneidae</taxon>
        <taxon>Caerostris</taxon>
    </lineage>
</organism>
<comment type="caution">
    <text evidence="3">The sequence shown here is derived from an EMBL/GenBank/DDBJ whole genome shotgun (WGS) entry which is preliminary data.</text>
</comment>
<evidence type="ECO:0000259" key="2">
    <source>
        <dbReference type="PROSITE" id="PS50132"/>
    </source>
</evidence>
<dbReference type="AlphaFoldDB" id="A0AAV4WMH0"/>
<dbReference type="InterPro" id="IPR016137">
    <property type="entry name" value="RGS"/>
</dbReference>
<proteinExistence type="predicted"/>
<sequence>MIAGKLSFEDIPILVCSSLMKMSPFLLLLPSGVELFRNECSDRNRPREEMEFLQSSHEVEQKKNEKEKRQQIENEKLSALITEN</sequence>
<keyword evidence="4" id="KW-1185">Reference proteome</keyword>
<accession>A0AAV4WMH0</accession>
<feature type="compositionally biased region" description="Basic and acidic residues" evidence="1">
    <location>
        <begin position="57"/>
        <end position="76"/>
    </location>
</feature>
<gene>
    <name evidence="3" type="ORF">CEXT_621261</name>
</gene>
<feature type="region of interest" description="Disordered" evidence="1">
    <location>
        <begin position="49"/>
        <end position="84"/>
    </location>
</feature>
<dbReference type="PROSITE" id="PS50132">
    <property type="entry name" value="RGS"/>
    <property type="match status" value="1"/>
</dbReference>
<dbReference type="Proteomes" id="UP001054945">
    <property type="component" value="Unassembled WGS sequence"/>
</dbReference>
<evidence type="ECO:0000313" key="4">
    <source>
        <dbReference type="Proteomes" id="UP001054945"/>
    </source>
</evidence>
<name>A0AAV4WMH0_CAEEX</name>
<evidence type="ECO:0000313" key="3">
    <source>
        <dbReference type="EMBL" id="GIY82728.1"/>
    </source>
</evidence>
<feature type="domain" description="RGS" evidence="2">
    <location>
        <begin position="26"/>
        <end position="84"/>
    </location>
</feature>
<dbReference type="EMBL" id="BPLR01016273">
    <property type="protein sequence ID" value="GIY82728.1"/>
    <property type="molecule type" value="Genomic_DNA"/>
</dbReference>
<reference evidence="3 4" key="1">
    <citation type="submission" date="2021-06" db="EMBL/GenBank/DDBJ databases">
        <title>Caerostris extrusa draft genome.</title>
        <authorList>
            <person name="Kono N."/>
            <person name="Arakawa K."/>
        </authorList>
    </citation>
    <scope>NUCLEOTIDE SEQUENCE [LARGE SCALE GENOMIC DNA]</scope>
</reference>
<protein>
    <recommendedName>
        <fullName evidence="2">RGS domain-containing protein</fullName>
    </recommendedName>
</protein>